<dbReference type="InterPro" id="IPR050553">
    <property type="entry name" value="Thioredoxin_ResA/DsbE_sf"/>
</dbReference>
<dbReference type="Proteomes" id="UP000199031">
    <property type="component" value="Unassembled WGS sequence"/>
</dbReference>
<reference evidence="2 3" key="1">
    <citation type="submission" date="2016-10" db="EMBL/GenBank/DDBJ databases">
        <authorList>
            <person name="de Groot N.N."/>
        </authorList>
    </citation>
    <scope>NUCLEOTIDE SEQUENCE [LARGE SCALE GENOMIC DNA]</scope>
    <source>
        <strain evidence="2 3">DSM 28286</strain>
    </source>
</reference>
<accession>A0A1I5Y1I5</accession>
<dbReference type="EMBL" id="FOXQ01000010">
    <property type="protein sequence ID" value="SFQ38036.1"/>
    <property type="molecule type" value="Genomic_DNA"/>
</dbReference>
<dbReference type="InterPro" id="IPR036249">
    <property type="entry name" value="Thioredoxin-like_sf"/>
</dbReference>
<proteinExistence type="predicted"/>
<dbReference type="Gene3D" id="3.40.30.10">
    <property type="entry name" value="Glutaredoxin"/>
    <property type="match status" value="1"/>
</dbReference>
<dbReference type="STRING" id="1465490.SAMN05444277_11085"/>
<dbReference type="Pfam" id="PF17991">
    <property type="entry name" value="Thioredoxin_10"/>
    <property type="match status" value="1"/>
</dbReference>
<gene>
    <name evidence="2" type="ORF">SAMN05444277_11085</name>
</gene>
<dbReference type="SUPFAM" id="SSF52833">
    <property type="entry name" value="Thioredoxin-like"/>
    <property type="match status" value="1"/>
</dbReference>
<dbReference type="Gene3D" id="2.60.120.260">
    <property type="entry name" value="Galactose-binding domain-like"/>
    <property type="match status" value="1"/>
</dbReference>
<dbReference type="InterPro" id="IPR013766">
    <property type="entry name" value="Thioredoxin_domain"/>
</dbReference>
<evidence type="ECO:0000313" key="3">
    <source>
        <dbReference type="Proteomes" id="UP000199031"/>
    </source>
</evidence>
<sequence>MIKKFISDSRRKLGALVITICFAGIVSMSFSGNYSNESMQNDKPYMKSELSSISKADAWINADGLTAEVLKGKVVLIEFCTYTCINWLRTMPYVRAWSEKYKNKGLVVIGVHTPEFPFERNIDNVRKSMQDMKIQIPVAIDNNYAIWNAFSNRYWPALYFIDVKGRIRYSKFGEGDYEESEKVILQLLKETGINDSDNDLVATEGEGIELAADLNNLASPENYLGYERMENFSSHGLVHEKPYSYTLPGYLNLNQWGVSGKWTIGKDRISLNEANGKIVYRFHSRDMHIVMGPSSPDASIRFRVLIDGKPPGQAHGIDIDEQGYGDVKEQRLYQLIRQQDTIIDRDVEIEFLNGGAEAFSVTFG</sequence>
<name>A0A1I5Y1I5_9BACT</name>
<organism evidence="2 3">
    <name type="scientific">Parafilimonas terrae</name>
    <dbReference type="NCBI Taxonomy" id="1465490"/>
    <lineage>
        <taxon>Bacteria</taxon>
        <taxon>Pseudomonadati</taxon>
        <taxon>Bacteroidota</taxon>
        <taxon>Chitinophagia</taxon>
        <taxon>Chitinophagales</taxon>
        <taxon>Chitinophagaceae</taxon>
        <taxon>Parafilimonas</taxon>
    </lineage>
</organism>
<dbReference type="InterPro" id="IPR013740">
    <property type="entry name" value="Redoxin"/>
</dbReference>
<keyword evidence="3" id="KW-1185">Reference proteome</keyword>
<dbReference type="PROSITE" id="PS51352">
    <property type="entry name" value="THIOREDOXIN_2"/>
    <property type="match status" value="1"/>
</dbReference>
<dbReference type="AlphaFoldDB" id="A0A1I5Y1I5"/>
<dbReference type="OrthoDB" id="791543at2"/>
<dbReference type="GO" id="GO:0016491">
    <property type="term" value="F:oxidoreductase activity"/>
    <property type="evidence" value="ECO:0007669"/>
    <property type="project" value="InterPro"/>
</dbReference>
<dbReference type="RefSeq" id="WP_090660774.1">
    <property type="nucleotide sequence ID" value="NZ_FOXQ01000010.1"/>
</dbReference>
<dbReference type="PANTHER" id="PTHR42852:SF13">
    <property type="entry name" value="PROTEIN DIPZ"/>
    <property type="match status" value="1"/>
</dbReference>
<dbReference type="PANTHER" id="PTHR42852">
    <property type="entry name" value="THIOL:DISULFIDE INTERCHANGE PROTEIN DSBE"/>
    <property type="match status" value="1"/>
</dbReference>
<feature type="domain" description="Thioredoxin" evidence="1">
    <location>
        <begin position="21"/>
        <end position="189"/>
    </location>
</feature>
<dbReference type="Pfam" id="PF08534">
    <property type="entry name" value="Redoxin"/>
    <property type="match status" value="1"/>
</dbReference>
<dbReference type="InterPro" id="IPR041017">
    <property type="entry name" value="Thioredoxin_10"/>
</dbReference>
<protein>
    <submittedName>
        <fullName evidence="2">AhpC/TSA family protein</fullName>
    </submittedName>
</protein>
<evidence type="ECO:0000259" key="1">
    <source>
        <dbReference type="PROSITE" id="PS51352"/>
    </source>
</evidence>
<evidence type="ECO:0000313" key="2">
    <source>
        <dbReference type="EMBL" id="SFQ38036.1"/>
    </source>
</evidence>